<dbReference type="AlphaFoldDB" id="A0A7Y2RDB2"/>
<keyword evidence="2" id="KW-0472">Membrane</keyword>
<dbReference type="Pfam" id="PF07916">
    <property type="entry name" value="TraG_N"/>
    <property type="match status" value="1"/>
</dbReference>
<organism evidence="4 5">
    <name type="scientific">Acinetobacter terrae</name>
    <dbReference type="NCBI Taxonomy" id="2731247"/>
    <lineage>
        <taxon>Bacteria</taxon>
        <taxon>Pseudomonadati</taxon>
        <taxon>Pseudomonadota</taxon>
        <taxon>Gammaproteobacteria</taxon>
        <taxon>Moraxellales</taxon>
        <taxon>Moraxellaceae</taxon>
        <taxon>Acinetobacter</taxon>
        <taxon>Acinetobacter Taxon 24</taxon>
    </lineage>
</organism>
<feature type="region of interest" description="Disordered" evidence="1">
    <location>
        <begin position="572"/>
        <end position="675"/>
    </location>
</feature>
<name>A0A7Y2RDB2_9GAMM</name>
<reference evidence="4 5" key="1">
    <citation type="submission" date="2020-04" db="EMBL/GenBank/DDBJ databases">
        <title>Acinetobacter Taxon 24.</title>
        <authorList>
            <person name="Nemec A."/>
            <person name="Radolfova-Krizova L."/>
            <person name="Higgins P.G."/>
            <person name="Spanelova P."/>
        </authorList>
    </citation>
    <scope>NUCLEOTIDE SEQUENCE [LARGE SCALE GENOMIC DNA]</scope>
    <source>
        <strain evidence="4 5">ANC 5380</strain>
    </source>
</reference>
<dbReference type="RefSeq" id="WP_171539697.1">
    <property type="nucleotide sequence ID" value="NZ_JABERL010000005.1"/>
</dbReference>
<dbReference type="EMBL" id="JABERL010000005">
    <property type="protein sequence ID" value="NNH76494.1"/>
    <property type="molecule type" value="Genomic_DNA"/>
</dbReference>
<accession>A0A7Y2RDB2</accession>
<evidence type="ECO:0000313" key="4">
    <source>
        <dbReference type="EMBL" id="NNH76494.1"/>
    </source>
</evidence>
<feature type="transmembrane region" description="Helical" evidence="2">
    <location>
        <begin position="67"/>
        <end position="90"/>
    </location>
</feature>
<feature type="transmembrane region" description="Helical" evidence="2">
    <location>
        <begin position="35"/>
        <end position="55"/>
    </location>
</feature>
<feature type="compositionally biased region" description="Basic and acidic residues" evidence="1">
    <location>
        <begin position="660"/>
        <end position="669"/>
    </location>
</feature>
<evidence type="ECO:0000256" key="2">
    <source>
        <dbReference type="SAM" id="Phobius"/>
    </source>
</evidence>
<evidence type="ECO:0000313" key="5">
    <source>
        <dbReference type="Proteomes" id="UP000569202"/>
    </source>
</evidence>
<feature type="transmembrane region" description="Helical" evidence="2">
    <location>
        <begin position="102"/>
        <end position="121"/>
    </location>
</feature>
<feature type="compositionally biased region" description="Basic and acidic residues" evidence="1">
    <location>
        <begin position="595"/>
        <end position="618"/>
    </location>
</feature>
<feature type="transmembrane region" description="Helical" evidence="2">
    <location>
        <begin position="375"/>
        <end position="395"/>
    </location>
</feature>
<sequence length="1079" mass="117496">MFDIFTLGDTQVFADVMNGVAMMFSNSPILKGNGAFQLGYGAFLGALILLTIIIYKAIWQGQFNWRTLILPIILYSLLTVPKTTVVIHDIYGVEAPKIIDNVPLGLAMPASVMSGITYYITEQFEKSFAVLPNDVTSTPLPKMTERGFLTPLQVMNSIRYDNINTDNPLLQKAMNQIYAKCIVANDAWSPDEYLKASNPYAYFQSVIEQTNTLVTFPVSQAGMANSITMPCDEAGGYLEKALEVHINGESADPTGLLSGNFNKHSFSEKLAKAMAVNNPYGKLQGTGGMTKYSATDVANMISGVSGMSQADGRQFIMNVLFHPMMQTSSKCLNDFGISEVGKCTAWVSTLEQWKDKSAASGTSFLKKMANGQNTMVLVGFMLFPFMVIMIMFLGLNSGKLVGGYTAFLLSNYLWLPIAAIVNFYSQYSLQEAIFIFRQTNPDGLITIQQAPELYTVLSSQLAVANNAMGMVPVLSAMLFGGMMWGVSALAKGINPVDNNGYDSSLNSKPITNSAPLNEHSSITNKDGIGPTTIVGLGTGNSKASQAVSVARSNAVAIDDQISEKLERLEKLTEKSTGGITQQFGVDEGTKSSSEQGREEATRYTRAKGVTDKTIEDGNKSSTGSIDDQDTLSILKEKNSSNAISGTGDVRGVVGESAKVQNREDDDPKKSKSPFKLGKLKSKLAAGITGSIDGTTANSGKVVLARKTINDDTDDTSFNRSNDSTTGINGGSFKDQNKVTIEDTISRIQRSNSATFKAQSYNEIIQKDTSNAYSVAEKREAARLESEVRSLSQQKAESIQYVMATSITDTDLSGRLNTLAPNSQLTHKAIDRTDELGSKLVDNWDQLKADAEKKLRLGGHAVPETIERVSVFIAAKHSNNAEVMYSGLDIISPVSTVEHFQNRETLEQLNSLPSNMNKQIKALEKSTNFDTKELEKAISNNRIGQENALEEINNGIKQTRNAVGLTEQKFDTLETVEVSKILLDDKAITKQIRGEHVTDSNAITAKGPVIADKDGNLILPQANNWTENPTKADKEIVEAGKQENWDQVTLLINQMQQLELGKSKVVDDEAKKFAEEIKKN</sequence>
<evidence type="ECO:0000256" key="1">
    <source>
        <dbReference type="SAM" id="MobiDB-lite"/>
    </source>
</evidence>
<feature type="transmembrane region" description="Helical" evidence="2">
    <location>
        <begin position="467"/>
        <end position="486"/>
    </location>
</feature>
<dbReference type="Proteomes" id="UP000569202">
    <property type="component" value="Unassembled WGS sequence"/>
</dbReference>
<protein>
    <recommendedName>
        <fullName evidence="3">TraG N-terminal Proteobacteria domain-containing protein</fullName>
    </recommendedName>
</protein>
<feature type="transmembrane region" description="Helical" evidence="2">
    <location>
        <begin position="401"/>
        <end position="424"/>
    </location>
</feature>
<keyword evidence="2" id="KW-1133">Transmembrane helix</keyword>
<proteinExistence type="predicted"/>
<comment type="caution">
    <text evidence="4">The sequence shown here is derived from an EMBL/GenBank/DDBJ whole genome shotgun (WGS) entry which is preliminary data.</text>
</comment>
<dbReference type="InterPro" id="IPR012931">
    <property type="entry name" value="TraG_N_Proteobacteria"/>
</dbReference>
<keyword evidence="2" id="KW-0812">Transmembrane</keyword>
<evidence type="ECO:0000259" key="3">
    <source>
        <dbReference type="Pfam" id="PF07916"/>
    </source>
</evidence>
<feature type="domain" description="TraG N-terminal Proteobacteria" evidence="3">
    <location>
        <begin position="4"/>
        <end position="497"/>
    </location>
</feature>
<gene>
    <name evidence="4" type="ORF">HLH17_02100</name>
</gene>